<feature type="compositionally biased region" description="Acidic residues" evidence="1">
    <location>
        <begin position="65"/>
        <end position="76"/>
    </location>
</feature>
<evidence type="ECO:0000259" key="2">
    <source>
        <dbReference type="Pfam" id="PF13926"/>
    </source>
</evidence>
<feature type="region of interest" description="Disordered" evidence="1">
    <location>
        <begin position="1"/>
        <end position="153"/>
    </location>
</feature>
<dbReference type="PANTHER" id="PTHR14689">
    <property type="entry name" value="PHORBOL-ESTER_DAG-TYPE DOMAIN-CONTAINING PROTEIN"/>
    <property type="match status" value="1"/>
</dbReference>
<evidence type="ECO:0000256" key="1">
    <source>
        <dbReference type="SAM" id="MobiDB-lite"/>
    </source>
</evidence>
<proteinExistence type="predicted"/>
<reference evidence="3 4" key="1">
    <citation type="submission" date="2014-04" db="EMBL/GenBank/DDBJ databases">
        <authorList>
            <consortium name="DOE Joint Genome Institute"/>
            <person name="Kuo A."/>
            <person name="Girlanda M."/>
            <person name="Perotto S."/>
            <person name="Kohler A."/>
            <person name="Nagy L.G."/>
            <person name="Floudas D."/>
            <person name="Copeland A."/>
            <person name="Barry K.W."/>
            <person name="Cichocki N."/>
            <person name="Veneault-Fourrey C."/>
            <person name="LaButti K."/>
            <person name="Lindquist E.A."/>
            <person name="Lipzen A."/>
            <person name="Lundell T."/>
            <person name="Morin E."/>
            <person name="Murat C."/>
            <person name="Sun H."/>
            <person name="Tunlid A."/>
            <person name="Henrissat B."/>
            <person name="Grigoriev I.V."/>
            <person name="Hibbett D.S."/>
            <person name="Martin F."/>
            <person name="Nordberg H.P."/>
            <person name="Cantor M.N."/>
            <person name="Hua S.X."/>
        </authorList>
    </citation>
    <scope>NUCLEOTIDE SEQUENCE [LARGE SCALE GENOMIC DNA]</scope>
    <source>
        <strain evidence="3 4">MUT 4182</strain>
    </source>
</reference>
<reference evidence="4" key="2">
    <citation type="submission" date="2015-01" db="EMBL/GenBank/DDBJ databases">
        <title>Evolutionary Origins and Diversification of the Mycorrhizal Mutualists.</title>
        <authorList>
            <consortium name="DOE Joint Genome Institute"/>
            <consortium name="Mycorrhizal Genomics Consortium"/>
            <person name="Kohler A."/>
            <person name="Kuo A."/>
            <person name="Nagy L.G."/>
            <person name="Floudas D."/>
            <person name="Copeland A."/>
            <person name="Barry K.W."/>
            <person name="Cichocki N."/>
            <person name="Veneault-Fourrey C."/>
            <person name="LaButti K."/>
            <person name="Lindquist E.A."/>
            <person name="Lipzen A."/>
            <person name="Lundell T."/>
            <person name="Morin E."/>
            <person name="Murat C."/>
            <person name="Riley R."/>
            <person name="Ohm R."/>
            <person name="Sun H."/>
            <person name="Tunlid A."/>
            <person name="Henrissat B."/>
            <person name="Grigoriev I.V."/>
            <person name="Hibbett D.S."/>
            <person name="Martin F."/>
        </authorList>
    </citation>
    <scope>NUCLEOTIDE SEQUENCE [LARGE SCALE GENOMIC DNA]</scope>
    <source>
        <strain evidence="4">MUT 4182</strain>
    </source>
</reference>
<dbReference type="AlphaFoldDB" id="A0A0C3QMQ3"/>
<feature type="compositionally biased region" description="Acidic residues" evidence="1">
    <location>
        <begin position="20"/>
        <end position="29"/>
    </location>
</feature>
<dbReference type="Pfam" id="PF13926">
    <property type="entry name" value="DUF4211"/>
    <property type="match status" value="1"/>
</dbReference>
<dbReference type="STRING" id="1051891.A0A0C3QMQ3"/>
<dbReference type="InterPro" id="IPR025451">
    <property type="entry name" value="DUF4211"/>
</dbReference>
<keyword evidence="4" id="KW-1185">Reference proteome</keyword>
<feature type="compositionally biased region" description="Basic and acidic residues" evidence="1">
    <location>
        <begin position="293"/>
        <end position="305"/>
    </location>
</feature>
<dbReference type="EMBL" id="KN822998">
    <property type="protein sequence ID" value="KIO28189.1"/>
    <property type="molecule type" value="Genomic_DNA"/>
</dbReference>
<sequence>MMKNLTKNHQWCDQQHSEPPIDDDDDDEPVLASGSKSRKRRLVDSDDEPPTRRKLVRGRGRPPSDEEDEDLMDEIQPELILEPRLRGPTKQSNFSANLDRMKRRRKGERQPTPEPEAVEISDSESEREAGPSSPHAHFRGAKPPGEDLSDVEDENAELEDDFIEHDSDNDLPVELPAAFSRHSHQDLSLSFKAICQLYVHLSIQPERNRASFVKEAENNEYFKNALRAINKKLDGLRDSLVRSSVWKPEFTKVLNTYPEFELMNLDFSVPTCDACHMGGRVSTYLGRSSGRPYQKDTFEPKGDSRSDDDESEDESDSGSDGSDEIDKDDYKVFEFNLGRFCAARASAYFKFVHWQYLLYSSLKSEVDLLRGEHVRRGKKTGQAFFRTTWGAKVKPPDNKDDGDQVMAWLDERGIIQAEWIKIKKLMETAHHLESSRNANDDDIGLG</sequence>
<evidence type="ECO:0000313" key="3">
    <source>
        <dbReference type="EMBL" id="KIO28189.1"/>
    </source>
</evidence>
<feature type="compositionally biased region" description="Polar residues" evidence="1">
    <location>
        <begin position="1"/>
        <end position="14"/>
    </location>
</feature>
<dbReference type="GO" id="GO:0005634">
    <property type="term" value="C:nucleus"/>
    <property type="evidence" value="ECO:0007669"/>
    <property type="project" value="TreeGrafter"/>
</dbReference>
<protein>
    <recommendedName>
        <fullName evidence="2">DUF4211 domain-containing protein</fullName>
    </recommendedName>
</protein>
<dbReference type="OrthoDB" id="21499at2759"/>
<dbReference type="PANTHER" id="PTHR14689:SF0">
    <property type="entry name" value="COILED-COIL DOMAIN-CONTAINING PROTEIN 82"/>
    <property type="match status" value="1"/>
</dbReference>
<gene>
    <name evidence="3" type="ORF">M407DRAFT_22668</name>
</gene>
<name>A0A0C3QMQ3_9AGAM</name>
<evidence type="ECO:0000313" key="4">
    <source>
        <dbReference type="Proteomes" id="UP000054248"/>
    </source>
</evidence>
<dbReference type="Proteomes" id="UP000054248">
    <property type="component" value="Unassembled WGS sequence"/>
</dbReference>
<dbReference type="HOGENOM" id="CLU_035430_0_0_1"/>
<organism evidence="3 4">
    <name type="scientific">Tulasnella calospora MUT 4182</name>
    <dbReference type="NCBI Taxonomy" id="1051891"/>
    <lineage>
        <taxon>Eukaryota</taxon>
        <taxon>Fungi</taxon>
        <taxon>Dikarya</taxon>
        <taxon>Basidiomycota</taxon>
        <taxon>Agaricomycotina</taxon>
        <taxon>Agaricomycetes</taxon>
        <taxon>Cantharellales</taxon>
        <taxon>Tulasnellaceae</taxon>
        <taxon>Tulasnella</taxon>
    </lineage>
</organism>
<accession>A0A0C3QMQ3</accession>
<feature type="region of interest" description="Disordered" evidence="1">
    <location>
        <begin position="287"/>
        <end position="325"/>
    </location>
</feature>
<feature type="domain" description="DUF4211" evidence="2">
    <location>
        <begin position="161"/>
        <end position="298"/>
    </location>
</feature>
<feature type="compositionally biased region" description="Acidic residues" evidence="1">
    <location>
        <begin position="306"/>
        <end position="325"/>
    </location>
</feature>